<reference evidence="2 3" key="1">
    <citation type="submission" date="2019-05" db="EMBL/GenBank/DDBJ databases">
        <title>Complete genome sequencing of Anaerostipes rhamnosivorans.</title>
        <authorList>
            <person name="Bui T.P.N."/>
            <person name="de Vos W.M."/>
        </authorList>
    </citation>
    <scope>NUCLEOTIDE SEQUENCE [LARGE SCALE GENOMIC DNA]</scope>
    <source>
        <strain evidence="2 3">1y2</strain>
    </source>
</reference>
<keyword evidence="3" id="KW-1185">Reference proteome</keyword>
<gene>
    <name evidence="2" type="ORF">AR1Y2_1378</name>
</gene>
<dbReference type="EMBL" id="CP040058">
    <property type="protein sequence ID" value="QCP34832.1"/>
    <property type="molecule type" value="Genomic_DNA"/>
</dbReference>
<protein>
    <submittedName>
        <fullName evidence="2">Uncharacterized protein</fullName>
    </submittedName>
</protein>
<feature type="transmembrane region" description="Helical" evidence="1">
    <location>
        <begin position="6"/>
        <end position="23"/>
    </location>
</feature>
<dbReference type="AlphaFoldDB" id="A0A4P8IAZ0"/>
<sequence length="45" mass="5526">MHFCKFHGITPYFLIVINIFLFYHNQYRNTKCFLPLLVVFWSSLL</sequence>
<dbReference type="KEGG" id="arf:AR1Y2_1378"/>
<keyword evidence="1" id="KW-0812">Transmembrane</keyword>
<accession>A0A4P8IAZ0</accession>
<dbReference type="Proteomes" id="UP000298653">
    <property type="component" value="Chromosome"/>
</dbReference>
<evidence type="ECO:0000313" key="3">
    <source>
        <dbReference type="Proteomes" id="UP000298653"/>
    </source>
</evidence>
<evidence type="ECO:0000313" key="2">
    <source>
        <dbReference type="EMBL" id="QCP34832.1"/>
    </source>
</evidence>
<name>A0A4P8IAZ0_9FIRM</name>
<organism evidence="2 3">
    <name type="scientific">Anaerostipes rhamnosivorans</name>
    <dbReference type="NCBI Taxonomy" id="1229621"/>
    <lineage>
        <taxon>Bacteria</taxon>
        <taxon>Bacillati</taxon>
        <taxon>Bacillota</taxon>
        <taxon>Clostridia</taxon>
        <taxon>Lachnospirales</taxon>
        <taxon>Lachnospiraceae</taxon>
        <taxon>Anaerostipes</taxon>
    </lineage>
</organism>
<keyword evidence="1" id="KW-1133">Transmembrane helix</keyword>
<evidence type="ECO:0000256" key="1">
    <source>
        <dbReference type="SAM" id="Phobius"/>
    </source>
</evidence>
<proteinExistence type="predicted"/>
<keyword evidence="1" id="KW-0472">Membrane</keyword>